<name>A0A8H7S5D1_9FUNG</name>
<dbReference type="AlphaFoldDB" id="A0A8H7S5D1"/>
<comment type="caution">
    <text evidence="2">The sequence shown here is derived from an EMBL/GenBank/DDBJ whole genome shotgun (WGS) entry which is preliminary data.</text>
</comment>
<accession>A0A8H7S5D1</accession>
<keyword evidence="3" id="KW-1185">Reference proteome</keyword>
<feature type="region of interest" description="Disordered" evidence="1">
    <location>
        <begin position="63"/>
        <end position="84"/>
    </location>
</feature>
<evidence type="ECO:0000313" key="2">
    <source>
        <dbReference type="EMBL" id="KAG2221866.1"/>
    </source>
</evidence>
<dbReference type="OrthoDB" id="2297444at2759"/>
<protein>
    <submittedName>
        <fullName evidence="2">Uncharacterized protein</fullName>
    </submittedName>
</protein>
<reference evidence="2 3" key="1">
    <citation type="submission" date="2020-12" db="EMBL/GenBank/DDBJ databases">
        <title>Metabolic potential, ecology and presence of endohyphal bacteria is reflected in genomic diversity of Mucoromycotina.</title>
        <authorList>
            <person name="Muszewska A."/>
            <person name="Okrasinska A."/>
            <person name="Steczkiewicz K."/>
            <person name="Drgas O."/>
            <person name="Orlowska M."/>
            <person name="Perlinska-Lenart U."/>
            <person name="Aleksandrzak-Piekarczyk T."/>
            <person name="Szatraj K."/>
            <person name="Zielenkiewicz U."/>
            <person name="Pilsyk S."/>
            <person name="Malc E."/>
            <person name="Mieczkowski P."/>
            <person name="Kruszewska J.S."/>
            <person name="Biernat P."/>
            <person name="Pawlowska J."/>
        </authorList>
    </citation>
    <scope>NUCLEOTIDE SEQUENCE [LARGE SCALE GENOMIC DNA]</scope>
    <source>
        <strain evidence="2 3">CBS 142.35</strain>
    </source>
</reference>
<dbReference type="Proteomes" id="UP000646827">
    <property type="component" value="Unassembled WGS sequence"/>
</dbReference>
<evidence type="ECO:0000313" key="3">
    <source>
        <dbReference type="Proteomes" id="UP000646827"/>
    </source>
</evidence>
<gene>
    <name evidence="2" type="ORF">INT45_003580</name>
</gene>
<organism evidence="2 3">
    <name type="scientific">Circinella minor</name>
    <dbReference type="NCBI Taxonomy" id="1195481"/>
    <lineage>
        <taxon>Eukaryota</taxon>
        <taxon>Fungi</taxon>
        <taxon>Fungi incertae sedis</taxon>
        <taxon>Mucoromycota</taxon>
        <taxon>Mucoromycotina</taxon>
        <taxon>Mucoromycetes</taxon>
        <taxon>Mucorales</taxon>
        <taxon>Lichtheimiaceae</taxon>
        <taxon>Circinella</taxon>
    </lineage>
</organism>
<dbReference type="EMBL" id="JAEPRB010000098">
    <property type="protein sequence ID" value="KAG2221866.1"/>
    <property type="molecule type" value="Genomic_DNA"/>
</dbReference>
<proteinExistence type="predicted"/>
<feature type="compositionally biased region" description="Polar residues" evidence="1">
    <location>
        <begin position="63"/>
        <end position="74"/>
    </location>
</feature>
<evidence type="ECO:0000256" key="1">
    <source>
        <dbReference type="SAM" id="MobiDB-lite"/>
    </source>
</evidence>
<sequence>MTARTTRHVYNLVDTIKDTTNRTESEVLALTQRVKHIADNFVAINQRLDYVMDAVQELRDLYNDNSQVNEQQETPIPPQERREV</sequence>